<keyword evidence="3" id="KW-1185">Reference proteome</keyword>
<dbReference type="PANTHER" id="PTHR30093:SF2">
    <property type="entry name" value="TYPE II SECRETION SYSTEM PROTEIN H"/>
    <property type="match status" value="1"/>
</dbReference>
<dbReference type="AlphaFoldDB" id="A0AAE3VE90"/>
<evidence type="ECO:0000313" key="3">
    <source>
        <dbReference type="Proteomes" id="UP001238163"/>
    </source>
</evidence>
<evidence type="ECO:0000259" key="1">
    <source>
        <dbReference type="Pfam" id="PF07596"/>
    </source>
</evidence>
<dbReference type="NCBIfam" id="TIGR02532">
    <property type="entry name" value="IV_pilin_GFxxxE"/>
    <property type="match status" value="1"/>
</dbReference>
<dbReference type="Proteomes" id="UP001238163">
    <property type="component" value="Unassembled WGS sequence"/>
</dbReference>
<dbReference type="InterPro" id="IPR045584">
    <property type="entry name" value="Pilin-like"/>
</dbReference>
<dbReference type="SUPFAM" id="SSF54523">
    <property type="entry name" value="Pili subunits"/>
    <property type="match status" value="1"/>
</dbReference>
<dbReference type="Pfam" id="PF07963">
    <property type="entry name" value="N_methyl"/>
    <property type="match status" value="1"/>
</dbReference>
<organism evidence="2 3">
    <name type="scientific">Oligosphaera ethanolica</name>
    <dbReference type="NCBI Taxonomy" id="760260"/>
    <lineage>
        <taxon>Bacteria</taxon>
        <taxon>Pseudomonadati</taxon>
        <taxon>Lentisphaerota</taxon>
        <taxon>Oligosphaeria</taxon>
        <taxon>Oligosphaerales</taxon>
        <taxon>Oligosphaeraceae</taxon>
        <taxon>Oligosphaera</taxon>
    </lineage>
</organism>
<dbReference type="InterPro" id="IPR011453">
    <property type="entry name" value="DUF1559"/>
</dbReference>
<dbReference type="EMBL" id="JAUSVL010000001">
    <property type="protein sequence ID" value="MDQ0288922.1"/>
    <property type="molecule type" value="Genomic_DNA"/>
</dbReference>
<evidence type="ECO:0000313" key="2">
    <source>
        <dbReference type="EMBL" id="MDQ0288922.1"/>
    </source>
</evidence>
<reference evidence="2" key="1">
    <citation type="submission" date="2023-07" db="EMBL/GenBank/DDBJ databases">
        <title>Genomic Encyclopedia of Type Strains, Phase IV (KMG-IV): sequencing the most valuable type-strain genomes for metagenomic binning, comparative biology and taxonomic classification.</title>
        <authorList>
            <person name="Goeker M."/>
        </authorList>
    </citation>
    <scope>NUCLEOTIDE SEQUENCE</scope>
    <source>
        <strain evidence="2">DSM 24202</strain>
    </source>
</reference>
<sequence length="224" mass="24656">MRALARFTLIELLVVIAIIAILAAMLLPALSKAREKSRAISCRNNLKQIGLALILYVDENNGTYVPMMVGNWAPPFWQDMFNSVLPGTTGNLGRNKCFYCPSEDKHHNISDYGNNQRIISNCRTNPAASVAQSQITRPSEISVIMESKEYITSSSSYVASWYTNVHSSTFYNAPLTATTAGPGCGNLPRHGNEMNYLFCDGHVEGINQNVMAANCRKLFGIDAL</sequence>
<proteinExistence type="predicted"/>
<dbReference type="Pfam" id="PF07596">
    <property type="entry name" value="SBP_bac_10"/>
    <property type="match status" value="1"/>
</dbReference>
<dbReference type="InterPro" id="IPR012902">
    <property type="entry name" value="N_methyl_site"/>
</dbReference>
<comment type="caution">
    <text evidence="2">The sequence shown here is derived from an EMBL/GenBank/DDBJ whole genome shotgun (WGS) entry which is preliminary data.</text>
</comment>
<dbReference type="PANTHER" id="PTHR30093">
    <property type="entry name" value="GENERAL SECRETION PATHWAY PROTEIN G"/>
    <property type="match status" value="1"/>
</dbReference>
<dbReference type="RefSeq" id="WP_307260261.1">
    <property type="nucleotide sequence ID" value="NZ_JAUSVL010000001.1"/>
</dbReference>
<protein>
    <submittedName>
        <fullName evidence="2">Prepilin-type processing-associated H-X9-DG protein/prepilin-type N-terminal cleavage/methylation domain-containing protein</fullName>
    </submittedName>
</protein>
<name>A0AAE3VE90_9BACT</name>
<gene>
    <name evidence="2" type="ORF">J3R75_001029</name>
</gene>
<feature type="domain" description="DUF1559" evidence="1">
    <location>
        <begin position="32"/>
        <end position="58"/>
    </location>
</feature>
<accession>A0AAE3VE90</accession>
<dbReference type="Gene3D" id="3.30.700.10">
    <property type="entry name" value="Glycoprotein, Type 4 Pilin"/>
    <property type="match status" value="1"/>
</dbReference>